<comment type="caution">
    <text evidence="1">The sequence shown here is derived from an EMBL/GenBank/DDBJ whole genome shotgun (WGS) entry which is preliminary data.</text>
</comment>
<dbReference type="EMBL" id="MPJC01000007">
    <property type="protein sequence ID" value="OKA20794.1"/>
    <property type="molecule type" value="Genomic_DNA"/>
</dbReference>
<keyword evidence="2" id="KW-1185">Reference proteome</keyword>
<evidence type="ECO:0000313" key="1">
    <source>
        <dbReference type="EMBL" id="OKA20794.1"/>
    </source>
</evidence>
<evidence type="ECO:0000313" key="2">
    <source>
        <dbReference type="Proteomes" id="UP000186677"/>
    </source>
</evidence>
<gene>
    <name evidence="1" type="ORF">BOH73_13240</name>
</gene>
<accession>A0ABX3EA46</accession>
<reference evidence="1 2" key="1">
    <citation type="submission" date="2016-11" db="EMBL/GenBank/DDBJ databases">
        <title>Draft genome of Pseudomonas versuta A4R1.5.</title>
        <authorList>
            <person name="See-Too W.-S."/>
        </authorList>
    </citation>
    <scope>NUCLEOTIDE SEQUENCE [LARGE SCALE GENOMIC DNA]</scope>
    <source>
        <strain evidence="1 2">A4R1.5</strain>
    </source>
</reference>
<name>A0ABX3EA46_9PSED</name>
<protein>
    <submittedName>
        <fullName evidence="1">Uncharacterized protein</fullName>
    </submittedName>
</protein>
<organism evidence="1 2">
    <name type="scientific">Pseudomonas versuta</name>
    <dbReference type="NCBI Taxonomy" id="1788301"/>
    <lineage>
        <taxon>Bacteria</taxon>
        <taxon>Pseudomonadati</taxon>
        <taxon>Pseudomonadota</taxon>
        <taxon>Gammaproteobacteria</taxon>
        <taxon>Pseudomonadales</taxon>
        <taxon>Pseudomonadaceae</taxon>
        <taxon>Pseudomonas</taxon>
    </lineage>
</organism>
<proteinExistence type="predicted"/>
<sequence length="99" mass="10487">MGMTAGFQCFNAQGQLIVDITDNLPRFIGSVFTGTAVGAFAIPAFAGGRGFAYSTDTTDTYPGDAVNRPIFQVTPSGISWSWGSGPPIRRPTTILYGVY</sequence>
<dbReference type="Proteomes" id="UP000186677">
    <property type="component" value="Unassembled WGS sequence"/>
</dbReference>